<name>A0A402C5G9_RHOWR</name>
<protein>
    <submittedName>
        <fullName evidence="2">Uncharacterized protein</fullName>
    </submittedName>
</protein>
<dbReference type="AlphaFoldDB" id="A0A402C5G9"/>
<accession>A0A402C5G9</accession>
<comment type="caution">
    <text evidence="2">The sequence shown here is derived from an EMBL/GenBank/DDBJ whole genome shotgun (WGS) entry which is preliminary data.</text>
</comment>
<evidence type="ECO:0000313" key="2">
    <source>
        <dbReference type="EMBL" id="GCE38870.1"/>
    </source>
</evidence>
<sequence>MTDLVTRRVKNVQGRISAKRLHPIARTAGYDRSDRNFPAQIQKRSGAANITADAAPR</sequence>
<evidence type="ECO:0000256" key="1">
    <source>
        <dbReference type="SAM" id="MobiDB-lite"/>
    </source>
</evidence>
<reference evidence="2 3" key="1">
    <citation type="submission" date="2018-11" db="EMBL/GenBank/DDBJ databases">
        <title>Microbial catabolism of amino acid.</title>
        <authorList>
            <person name="Hibi M."/>
            <person name="Ogawa J."/>
        </authorList>
    </citation>
    <scope>NUCLEOTIDE SEQUENCE [LARGE SCALE GENOMIC DNA]</scope>
    <source>
        <strain evidence="2 3">C31-06</strain>
    </source>
</reference>
<gene>
    <name evidence="2" type="ORF">Rhow_002394</name>
</gene>
<organism evidence="2 3">
    <name type="scientific">Rhodococcus wratislaviensis</name>
    <name type="common">Tsukamurella wratislaviensis</name>
    <dbReference type="NCBI Taxonomy" id="44752"/>
    <lineage>
        <taxon>Bacteria</taxon>
        <taxon>Bacillati</taxon>
        <taxon>Actinomycetota</taxon>
        <taxon>Actinomycetes</taxon>
        <taxon>Mycobacteriales</taxon>
        <taxon>Nocardiaceae</taxon>
        <taxon>Rhodococcus</taxon>
    </lineage>
</organism>
<dbReference type="EMBL" id="BHYM01000022">
    <property type="protein sequence ID" value="GCE38870.1"/>
    <property type="molecule type" value="Genomic_DNA"/>
</dbReference>
<keyword evidence="3" id="KW-1185">Reference proteome</keyword>
<dbReference type="Proteomes" id="UP000287519">
    <property type="component" value="Unassembled WGS sequence"/>
</dbReference>
<proteinExistence type="predicted"/>
<feature type="region of interest" description="Disordered" evidence="1">
    <location>
        <begin position="27"/>
        <end position="57"/>
    </location>
</feature>
<evidence type="ECO:0000313" key="3">
    <source>
        <dbReference type="Proteomes" id="UP000287519"/>
    </source>
</evidence>